<dbReference type="CDD" id="cd00093">
    <property type="entry name" value="HTH_XRE"/>
    <property type="match status" value="1"/>
</dbReference>
<dbReference type="Pfam" id="PF18931">
    <property type="entry name" value="DUF5680"/>
    <property type="match status" value="1"/>
</dbReference>
<dbReference type="Proteomes" id="UP000295515">
    <property type="component" value="Unassembled WGS sequence"/>
</dbReference>
<feature type="domain" description="HTH cro/C1-type" evidence="2">
    <location>
        <begin position="6"/>
        <end position="60"/>
    </location>
</feature>
<dbReference type="PROSITE" id="PS50943">
    <property type="entry name" value="HTH_CROC1"/>
    <property type="match status" value="1"/>
</dbReference>
<protein>
    <submittedName>
        <fullName evidence="3">DNA-binding XRE family transcriptional regulator</fullName>
    </submittedName>
</protein>
<dbReference type="GO" id="GO:0003677">
    <property type="term" value="F:DNA binding"/>
    <property type="evidence" value="ECO:0007669"/>
    <property type="project" value="UniProtKB-KW"/>
</dbReference>
<organism evidence="3 4">
    <name type="scientific">Longibaculum muris</name>
    <dbReference type="NCBI Taxonomy" id="1796628"/>
    <lineage>
        <taxon>Bacteria</taxon>
        <taxon>Bacillati</taxon>
        <taxon>Bacillota</taxon>
        <taxon>Erysipelotrichia</taxon>
        <taxon>Erysipelotrichales</taxon>
        <taxon>Coprobacillaceae</taxon>
        <taxon>Longibaculum</taxon>
    </lineage>
</organism>
<keyword evidence="4" id="KW-1185">Reference proteome</keyword>
<proteinExistence type="predicted"/>
<accession>A0A4R3Z7U5</accession>
<evidence type="ECO:0000313" key="4">
    <source>
        <dbReference type="Proteomes" id="UP000295515"/>
    </source>
</evidence>
<dbReference type="SMART" id="SM00530">
    <property type="entry name" value="HTH_XRE"/>
    <property type="match status" value="1"/>
</dbReference>
<reference evidence="3 4" key="1">
    <citation type="submission" date="2019-03" db="EMBL/GenBank/DDBJ databases">
        <title>Genomic Encyclopedia of Type Strains, Phase IV (KMG-IV): sequencing the most valuable type-strain genomes for metagenomic binning, comparative biology and taxonomic classification.</title>
        <authorList>
            <person name="Goeker M."/>
        </authorList>
    </citation>
    <scope>NUCLEOTIDE SEQUENCE [LARGE SCALE GENOMIC DNA]</scope>
    <source>
        <strain evidence="3 4">DSM 29487</strain>
    </source>
</reference>
<dbReference type="EMBL" id="SMCQ01000002">
    <property type="protein sequence ID" value="TCW02218.1"/>
    <property type="molecule type" value="Genomic_DNA"/>
</dbReference>
<dbReference type="GeneID" id="98914420"/>
<sequence>MLNEKITYFRKKNMLTQEELAEKLCVSRQTITKWENGLISPSLEYLIDLSQIFNVTIDFLIKDDDCISEDAQTMNTNTLITFLIKAKKMTYAAKKNKVQSVKKDAHEYHYQDNEYQYYDTFYGRSYFSGQEIVYQNDQVCWSMNYYGKVLSSDFNGDFLKEALMLVDEQRPFRGPEIYSRGEYTYISKVTGHIDSFQGSEEIYYQNHKIYEGVYHGGIIQ</sequence>
<dbReference type="PANTHER" id="PTHR46558">
    <property type="entry name" value="TRACRIPTIONAL REGULATORY PROTEIN-RELATED-RELATED"/>
    <property type="match status" value="1"/>
</dbReference>
<dbReference type="InterPro" id="IPR043735">
    <property type="entry name" value="DUF5680"/>
</dbReference>
<keyword evidence="1 3" id="KW-0238">DNA-binding</keyword>
<dbReference type="SUPFAM" id="SSF47413">
    <property type="entry name" value="lambda repressor-like DNA-binding domains"/>
    <property type="match status" value="1"/>
</dbReference>
<gene>
    <name evidence="3" type="ORF">EDD60_102183</name>
</gene>
<evidence type="ECO:0000313" key="3">
    <source>
        <dbReference type="EMBL" id="TCW02218.1"/>
    </source>
</evidence>
<dbReference type="Gene3D" id="1.10.260.40">
    <property type="entry name" value="lambda repressor-like DNA-binding domains"/>
    <property type="match status" value="1"/>
</dbReference>
<dbReference type="InterPro" id="IPR001387">
    <property type="entry name" value="Cro/C1-type_HTH"/>
</dbReference>
<dbReference type="AlphaFoldDB" id="A0A4R3Z7U5"/>
<comment type="caution">
    <text evidence="3">The sequence shown here is derived from an EMBL/GenBank/DDBJ whole genome shotgun (WGS) entry which is preliminary data.</text>
</comment>
<dbReference type="RefSeq" id="WP_066446507.1">
    <property type="nucleotide sequence ID" value="NZ_JANKBF010000003.1"/>
</dbReference>
<dbReference type="InterPro" id="IPR010982">
    <property type="entry name" value="Lambda_DNA-bd_dom_sf"/>
</dbReference>
<name>A0A4R3Z7U5_9FIRM</name>
<dbReference type="PANTHER" id="PTHR46558:SF13">
    <property type="entry name" value="HTH-TYPE TRANSCRIPTIONAL REGULATOR IMMR"/>
    <property type="match status" value="1"/>
</dbReference>
<evidence type="ECO:0000259" key="2">
    <source>
        <dbReference type="PROSITE" id="PS50943"/>
    </source>
</evidence>
<dbReference type="Pfam" id="PF01381">
    <property type="entry name" value="HTH_3"/>
    <property type="match status" value="1"/>
</dbReference>
<evidence type="ECO:0000256" key="1">
    <source>
        <dbReference type="ARBA" id="ARBA00023125"/>
    </source>
</evidence>